<dbReference type="HAMAP" id="MF_00378">
    <property type="entry name" value="Exonuc_7_L"/>
    <property type="match status" value="1"/>
</dbReference>
<evidence type="ECO:0000313" key="10">
    <source>
        <dbReference type="EMBL" id="PWK54240.1"/>
    </source>
</evidence>
<dbReference type="InterPro" id="IPR020579">
    <property type="entry name" value="Exonuc_VII_lsu_C"/>
</dbReference>
<comment type="subunit">
    <text evidence="5">Heterooligomer composed of large and small subunits.</text>
</comment>
<name>A0A316G365_9GAMM</name>
<feature type="domain" description="Exonuclease VII large subunit C-terminal" evidence="8">
    <location>
        <begin position="133"/>
        <end position="444"/>
    </location>
</feature>
<comment type="subcellular location">
    <subcellularLocation>
        <location evidence="5 6">Cytoplasm</location>
    </subcellularLocation>
</comment>
<dbReference type="Pfam" id="PF13742">
    <property type="entry name" value="tRNA_anti_2"/>
    <property type="match status" value="1"/>
</dbReference>
<dbReference type="OrthoDB" id="9802795at2"/>
<comment type="function">
    <text evidence="5">Bidirectionally degrades single-stranded DNA into large acid-insoluble oligonucleotides, which are then degraded further into small acid-soluble oligonucleotides.</text>
</comment>
<keyword evidence="2 5" id="KW-0540">Nuclease</keyword>
<keyword evidence="3 5" id="KW-0378">Hydrolase</keyword>
<dbReference type="Pfam" id="PF02601">
    <property type="entry name" value="Exonuc_VII_L"/>
    <property type="match status" value="1"/>
</dbReference>
<dbReference type="InterPro" id="IPR025824">
    <property type="entry name" value="OB-fold_nuc-bd_dom"/>
</dbReference>
<gene>
    <name evidence="5" type="primary">xseA</name>
    <name evidence="10" type="ORF">C8D97_10188</name>
</gene>
<comment type="similarity">
    <text evidence="5 6">Belongs to the XseA family.</text>
</comment>
<evidence type="ECO:0000313" key="11">
    <source>
        <dbReference type="Proteomes" id="UP000245790"/>
    </source>
</evidence>
<evidence type="ECO:0000256" key="4">
    <source>
        <dbReference type="ARBA" id="ARBA00022839"/>
    </source>
</evidence>
<sequence length="457" mass="51331">MLKPVLQPRKPVERRYLSVSELNRRVKKILETHVGSTLIEGEISNFTAAASGHWYFTLKDEQAQIKCTMWRGRNQQLKFRPENGMQVYLRAKVTLYEARGDYQLAVDFMEPAGLGNLQLQFEQLKEKLQAAGLFSAERKKAIPINPARIGIVTSPTGAAIKDITSVLKRRFPMTQIIIYQAQVQGKTAHQQIIKAIEQANRRNEVDVLLISRGGGSLEDLWCFNEEALAYAIAESQLPTVSAVGHEIDFTISDFVADLRAATPSAAAELLSADQHDIMQSLDELNAQLLRAMNQQLQAHQHQLHSLSLRLTDPEPLLQTHAAKLDNLLSRLQRQIQNNYSDKRHQLSNAHLKLIQLHPEKQLSQAESSNQSLSKRLLFSFQTLLNKKQQQLALTSAQLNTVSPLATLGRGYSIAFQKEQLIKSTADINKEDPLVTRFKDGTVTSKVLSVNSEKESDT</sequence>
<feature type="coiled-coil region" evidence="7">
    <location>
        <begin position="289"/>
        <end position="337"/>
    </location>
</feature>
<accession>A0A316G365</accession>
<dbReference type="CDD" id="cd04489">
    <property type="entry name" value="ExoVII_LU_OBF"/>
    <property type="match status" value="1"/>
</dbReference>
<keyword evidence="1 5" id="KW-0963">Cytoplasm</keyword>
<evidence type="ECO:0000259" key="9">
    <source>
        <dbReference type="Pfam" id="PF13742"/>
    </source>
</evidence>
<dbReference type="GO" id="GO:0008855">
    <property type="term" value="F:exodeoxyribonuclease VII activity"/>
    <property type="evidence" value="ECO:0007669"/>
    <property type="project" value="UniProtKB-UniRule"/>
</dbReference>
<evidence type="ECO:0000256" key="6">
    <source>
        <dbReference type="RuleBase" id="RU004355"/>
    </source>
</evidence>
<dbReference type="Proteomes" id="UP000245790">
    <property type="component" value="Unassembled WGS sequence"/>
</dbReference>
<evidence type="ECO:0000256" key="3">
    <source>
        <dbReference type="ARBA" id="ARBA00022801"/>
    </source>
</evidence>
<keyword evidence="7" id="KW-0175">Coiled coil</keyword>
<dbReference type="GO" id="GO:0006308">
    <property type="term" value="P:DNA catabolic process"/>
    <property type="evidence" value="ECO:0007669"/>
    <property type="project" value="UniProtKB-UniRule"/>
</dbReference>
<dbReference type="PANTHER" id="PTHR30008:SF0">
    <property type="entry name" value="EXODEOXYRIBONUCLEASE 7 LARGE SUBUNIT"/>
    <property type="match status" value="1"/>
</dbReference>
<dbReference type="RefSeq" id="WP_109761366.1">
    <property type="nucleotide sequence ID" value="NZ_QGGU01000001.1"/>
</dbReference>
<evidence type="ECO:0000256" key="2">
    <source>
        <dbReference type="ARBA" id="ARBA00022722"/>
    </source>
</evidence>
<keyword evidence="4 5" id="KW-0269">Exonuclease</keyword>
<protein>
    <recommendedName>
        <fullName evidence="5">Exodeoxyribonuclease 7 large subunit</fullName>
        <ecNumber evidence="5">3.1.11.6</ecNumber>
    </recommendedName>
    <alternativeName>
        <fullName evidence="5">Exodeoxyribonuclease VII large subunit</fullName>
        <shortName evidence="5">Exonuclease VII large subunit</shortName>
    </alternativeName>
</protein>
<keyword evidence="11" id="KW-1185">Reference proteome</keyword>
<evidence type="ECO:0000256" key="5">
    <source>
        <dbReference type="HAMAP-Rule" id="MF_00378"/>
    </source>
</evidence>
<dbReference type="GO" id="GO:0009318">
    <property type="term" value="C:exodeoxyribonuclease VII complex"/>
    <property type="evidence" value="ECO:0007669"/>
    <property type="project" value="UniProtKB-UniRule"/>
</dbReference>
<dbReference type="GO" id="GO:0003676">
    <property type="term" value="F:nucleic acid binding"/>
    <property type="evidence" value="ECO:0007669"/>
    <property type="project" value="InterPro"/>
</dbReference>
<organism evidence="10 11">
    <name type="scientific">Pleionea mediterranea</name>
    <dbReference type="NCBI Taxonomy" id="523701"/>
    <lineage>
        <taxon>Bacteria</taxon>
        <taxon>Pseudomonadati</taxon>
        <taxon>Pseudomonadota</taxon>
        <taxon>Gammaproteobacteria</taxon>
        <taxon>Oceanospirillales</taxon>
        <taxon>Pleioneaceae</taxon>
        <taxon>Pleionea</taxon>
    </lineage>
</organism>
<feature type="domain" description="OB-fold nucleic acid binding" evidence="9">
    <location>
        <begin position="17"/>
        <end position="109"/>
    </location>
</feature>
<evidence type="ECO:0000259" key="8">
    <source>
        <dbReference type="Pfam" id="PF02601"/>
    </source>
</evidence>
<dbReference type="GO" id="GO:0005737">
    <property type="term" value="C:cytoplasm"/>
    <property type="evidence" value="ECO:0007669"/>
    <property type="project" value="UniProtKB-SubCell"/>
</dbReference>
<reference evidence="10 11" key="1">
    <citation type="submission" date="2018-05" db="EMBL/GenBank/DDBJ databases">
        <title>Genomic Encyclopedia of Type Strains, Phase IV (KMG-IV): sequencing the most valuable type-strain genomes for metagenomic binning, comparative biology and taxonomic classification.</title>
        <authorList>
            <person name="Goeker M."/>
        </authorList>
    </citation>
    <scope>NUCLEOTIDE SEQUENCE [LARGE SCALE GENOMIC DNA]</scope>
    <source>
        <strain evidence="10 11">DSM 25350</strain>
    </source>
</reference>
<evidence type="ECO:0000256" key="7">
    <source>
        <dbReference type="SAM" id="Coils"/>
    </source>
</evidence>
<dbReference type="PANTHER" id="PTHR30008">
    <property type="entry name" value="EXODEOXYRIBONUCLEASE 7 LARGE SUBUNIT"/>
    <property type="match status" value="1"/>
</dbReference>
<dbReference type="EMBL" id="QGGU01000001">
    <property type="protein sequence ID" value="PWK54240.1"/>
    <property type="molecule type" value="Genomic_DNA"/>
</dbReference>
<comment type="caution">
    <text evidence="10">The sequence shown here is derived from an EMBL/GenBank/DDBJ whole genome shotgun (WGS) entry which is preliminary data.</text>
</comment>
<dbReference type="EC" id="3.1.11.6" evidence="5"/>
<comment type="catalytic activity">
    <reaction evidence="5 6">
        <text>Exonucleolytic cleavage in either 5'- to 3'- or 3'- to 5'-direction to yield nucleoside 5'-phosphates.</text>
        <dbReference type="EC" id="3.1.11.6"/>
    </reaction>
</comment>
<dbReference type="InterPro" id="IPR003753">
    <property type="entry name" value="Exonuc_VII_L"/>
</dbReference>
<evidence type="ECO:0000256" key="1">
    <source>
        <dbReference type="ARBA" id="ARBA00022490"/>
    </source>
</evidence>
<dbReference type="AlphaFoldDB" id="A0A316G365"/>
<dbReference type="NCBIfam" id="TIGR00237">
    <property type="entry name" value="xseA"/>
    <property type="match status" value="1"/>
</dbReference>
<proteinExistence type="inferred from homology"/>